<protein>
    <submittedName>
        <fullName evidence="7">B12-binding domain-containing radical SAM protein</fullName>
    </submittedName>
</protein>
<dbReference type="InterPro" id="IPR007197">
    <property type="entry name" value="rSAM"/>
</dbReference>
<dbReference type="PANTHER" id="PTHR43409:SF3">
    <property type="entry name" value="HYPOTHETICAL METHYLTRANSFERASE"/>
    <property type="match status" value="1"/>
</dbReference>
<dbReference type="InterPro" id="IPR051198">
    <property type="entry name" value="BchE-like"/>
</dbReference>
<accession>A0A1U7JAL2</accession>
<dbReference type="EMBL" id="MRCG01000001">
    <property type="protein sequence ID" value="OKH50709.1"/>
    <property type="molecule type" value="Genomic_DNA"/>
</dbReference>
<dbReference type="SFLD" id="SFLDF00303">
    <property type="entry name" value="hopanoid_C2-methyltransferase"/>
    <property type="match status" value="1"/>
</dbReference>
<dbReference type="InterPro" id="IPR034466">
    <property type="entry name" value="Methyltransferase_Class_B"/>
</dbReference>
<dbReference type="Gene3D" id="3.40.50.280">
    <property type="entry name" value="Cobalamin-binding domain"/>
    <property type="match status" value="1"/>
</dbReference>
<evidence type="ECO:0000256" key="5">
    <source>
        <dbReference type="ARBA" id="ARBA00023014"/>
    </source>
</evidence>
<dbReference type="OrthoDB" id="9801424at2"/>
<dbReference type="AlphaFoldDB" id="A0A1U7JAL2"/>
<dbReference type="InterPro" id="IPR034530">
    <property type="entry name" value="HpnP-like"/>
</dbReference>
<evidence type="ECO:0000259" key="6">
    <source>
        <dbReference type="PROSITE" id="PS51918"/>
    </source>
</evidence>
<dbReference type="SFLD" id="SFLDS00029">
    <property type="entry name" value="Radical_SAM"/>
    <property type="match status" value="1"/>
</dbReference>
<evidence type="ECO:0000256" key="4">
    <source>
        <dbReference type="ARBA" id="ARBA00023004"/>
    </source>
</evidence>
<keyword evidence="2" id="KW-0949">S-adenosyl-L-methionine</keyword>
<dbReference type="InterPro" id="IPR023404">
    <property type="entry name" value="rSAM_horseshoe"/>
</dbReference>
<dbReference type="SMART" id="SM00729">
    <property type="entry name" value="Elp3"/>
    <property type="match status" value="1"/>
</dbReference>
<name>A0A1U7JAL2_9CYAN</name>
<evidence type="ECO:0000313" key="7">
    <source>
        <dbReference type="EMBL" id="OKH50709.1"/>
    </source>
</evidence>
<evidence type="ECO:0000313" key="8">
    <source>
        <dbReference type="Proteomes" id="UP000185557"/>
    </source>
</evidence>
<proteinExistence type="predicted"/>
<dbReference type="Proteomes" id="UP000185557">
    <property type="component" value="Unassembled WGS sequence"/>
</dbReference>
<dbReference type="Gene3D" id="3.80.30.20">
    <property type="entry name" value="tm_1862 like domain"/>
    <property type="match status" value="1"/>
</dbReference>
<dbReference type="GO" id="GO:0046872">
    <property type="term" value="F:metal ion binding"/>
    <property type="evidence" value="ECO:0007669"/>
    <property type="project" value="UniProtKB-KW"/>
</dbReference>
<dbReference type="InterPro" id="IPR006158">
    <property type="entry name" value="Cobalamin-bd"/>
</dbReference>
<comment type="caution">
    <text evidence="7">The sequence shown here is derived from an EMBL/GenBank/DDBJ whole genome shotgun (WGS) entry which is preliminary data.</text>
</comment>
<evidence type="ECO:0000256" key="1">
    <source>
        <dbReference type="ARBA" id="ARBA00001966"/>
    </source>
</evidence>
<dbReference type="Pfam" id="PF13282">
    <property type="entry name" value="DUF4070"/>
    <property type="match status" value="1"/>
</dbReference>
<dbReference type="SUPFAM" id="SSF102114">
    <property type="entry name" value="Radical SAM enzymes"/>
    <property type="match status" value="1"/>
</dbReference>
<dbReference type="STRING" id="549789.NIES30_01030"/>
<dbReference type="InterPro" id="IPR025274">
    <property type="entry name" value="DUF4070"/>
</dbReference>
<keyword evidence="5" id="KW-0411">Iron-sulfur</keyword>
<dbReference type="PANTHER" id="PTHR43409">
    <property type="entry name" value="ANAEROBIC MAGNESIUM-PROTOPORPHYRIN IX MONOMETHYL ESTER CYCLASE-RELATED"/>
    <property type="match status" value="1"/>
</dbReference>
<dbReference type="InterPro" id="IPR006638">
    <property type="entry name" value="Elp3/MiaA/NifB-like_rSAM"/>
</dbReference>
<feature type="domain" description="Radical SAM core" evidence="6">
    <location>
        <begin position="164"/>
        <end position="394"/>
    </location>
</feature>
<evidence type="ECO:0000256" key="2">
    <source>
        <dbReference type="ARBA" id="ARBA00022691"/>
    </source>
</evidence>
<organism evidence="7 8">
    <name type="scientific">Phormidium tenue NIES-30</name>
    <dbReference type="NCBI Taxonomy" id="549789"/>
    <lineage>
        <taxon>Bacteria</taxon>
        <taxon>Bacillati</taxon>
        <taxon>Cyanobacteriota</taxon>
        <taxon>Cyanophyceae</taxon>
        <taxon>Oscillatoriophycideae</taxon>
        <taxon>Oscillatoriales</taxon>
        <taxon>Oscillatoriaceae</taxon>
        <taxon>Phormidium</taxon>
    </lineage>
</organism>
<keyword evidence="8" id="KW-1185">Reference proteome</keyword>
<reference evidence="7 8" key="1">
    <citation type="submission" date="2016-11" db="EMBL/GenBank/DDBJ databases">
        <title>Draft Genome Sequences of Nine Cyanobacterial Strains from Diverse Habitats.</title>
        <authorList>
            <person name="Zhu T."/>
            <person name="Hou S."/>
            <person name="Lu X."/>
            <person name="Hess W.R."/>
        </authorList>
    </citation>
    <scope>NUCLEOTIDE SEQUENCE [LARGE SCALE GENOMIC DNA]</scope>
    <source>
        <strain evidence="7 8">NIES-30</strain>
    </source>
</reference>
<dbReference type="GO" id="GO:0031419">
    <property type="term" value="F:cobalamin binding"/>
    <property type="evidence" value="ECO:0007669"/>
    <property type="project" value="InterPro"/>
</dbReference>
<dbReference type="GO" id="GO:0005829">
    <property type="term" value="C:cytosol"/>
    <property type="evidence" value="ECO:0007669"/>
    <property type="project" value="TreeGrafter"/>
</dbReference>
<dbReference type="InterPro" id="IPR058240">
    <property type="entry name" value="rSAM_sf"/>
</dbReference>
<dbReference type="Pfam" id="PF04055">
    <property type="entry name" value="Radical_SAM"/>
    <property type="match status" value="1"/>
</dbReference>
<sequence length="540" mass="61215">MNILLVYPRFPQSFWSFDKTLELVGLKAQLPPLGLVTVAAILPQTWDYKLVDRNVREVHEDEWRWADIVIISAMIVHRVDFLDAVQTAKRYGKLVAVGGPYPTAIPQESEAAGADFLILDEGEITLPMFVEAVERGDQRGTFRSGGEKPDVTGTPVPRYDLLEMDAYAEMSVQFSRGCPFQCEFCDIIVLYGRKPRTKAPEQLLAELQCLYDLGWRRSIFMVDDNFIGNKRNVKLLLKAMKPWMEEHGYPFSFATEASVDLAQDPELMQMMVDCNFGTVFLGIETPDDDSLNMTKKFQNMRDPLSESVISIAQAGLRVMAGLIVGFDGEKSGAGRRIYEFVEQTAIPTALVSMLQALPDTALSHRLEKEGRLLSKSADINQTTLMNFVPTRPIEEITEEYIQVFWDLYDPLTVLNRTFRHFLMLGEAQKRNYKNRTVSAGAPDINWVTIRAFLIVVWRQGVLRKTRLRFWINLAIMLWRYPAVAANYISVCAQAEHFIDFRQLVRQNIEEQLAAYLEAKQLTDQTAAAAASVESVAVPVS</sequence>
<dbReference type="GO" id="GO:0003824">
    <property type="term" value="F:catalytic activity"/>
    <property type="evidence" value="ECO:0007669"/>
    <property type="project" value="InterPro"/>
</dbReference>
<dbReference type="PROSITE" id="PS51918">
    <property type="entry name" value="RADICAL_SAM"/>
    <property type="match status" value="1"/>
</dbReference>
<evidence type="ECO:0000256" key="3">
    <source>
        <dbReference type="ARBA" id="ARBA00022723"/>
    </source>
</evidence>
<dbReference type="GO" id="GO:0051536">
    <property type="term" value="F:iron-sulfur cluster binding"/>
    <property type="evidence" value="ECO:0007669"/>
    <property type="project" value="UniProtKB-KW"/>
</dbReference>
<dbReference type="Pfam" id="PF02310">
    <property type="entry name" value="B12-binding"/>
    <property type="match status" value="1"/>
</dbReference>
<dbReference type="SFLD" id="SFLDG01123">
    <property type="entry name" value="methyltransferase_(Class_B)"/>
    <property type="match status" value="1"/>
</dbReference>
<keyword evidence="3" id="KW-0479">Metal-binding</keyword>
<gene>
    <name evidence="7" type="ORF">NIES30_01030</name>
</gene>
<dbReference type="RefSeq" id="WP_073606525.1">
    <property type="nucleotide sequence ID" value="NZ_MRCG01000001.1"/>
</dbReference>
<comment type="cofactor">
    <cofactor evidence="1">
        <name>[4Fe-4S] cluster</name>
        <dbReference type="ChEBI" id="CHEBI:49883"/>
    </cofactor>
</comment>
<dbReference type="CDD" id="cd02068">
    <property type="entry name" value="radical_SAM_B12_BD"/>
    <property type="match status" value="1"/>
</dbReference>
<keyword evidence="4" id="KW-0408">Iron</keyword>
<dbReference type="SFLD" id="SFLDG01082">
    <property type="entry name" value="B12-binding_domain_containing"/>
    <property type="match status" value="1"/>
</dbReference>